<feature type="transmembrane region" description="Helical" evidence="7">
    <location>
        <begin position="142"/>
        <end position="160"/>
    </location>
</feature>
<dbReference type="PROSITE" id="PS51202">
    <property type="entry name" value="RCK_C"/>
    <property type="match status" value="1"/>
</dbReference>
<feature type="transmembrane region" description="Helical" evidence="7">
    <location>
        <begin position="172"/>
        <end position="194"/>
    </location>
</feature>
<dbReference type="AlphaFoldDB" id="A0A3A1P615"/>
<dbReference type="InterPro" id="IPR006037">
    <property type="entry name" value="RCK_C"/>
</dbReference>
<name>A0A3A1P615_9SPHN</name>
<keyword evidence="10" id="KW-1185">Reference proteome</keyword>
<dbReference type="PANTHER" id="PTHR43652:SF2">
    <property type="entry name" value="BASIC AMINO ACID ANTIPORTER YFCC-RELATED"/>
    <property type="match status" value="1"/>
</dbReference>
<dbReference type="InterPro" id="IPR004680">
    <property type="entry name" value="Cit_transptr-like_dom"/>
</dbReference>
<keyword evidence="5 7" id="KW-1133">Transmembrane helix</keyword>
<evidence type="ECO:0000259" key="8">
    <source>
        <dbReference type="PROSITE" id="PS51202"/>
    </source>
</evidence>
<evidence type="ECO:0000256" key="6">
    <source>
        <dbReference type="ARBA" id="ARBA00023136"/>
    </source>
</evidence>
<dbReference type="InterPro" id="IPR036721">
    <property type="entry name" value="RCK_C_sf"/>
</dbReference>
<feature type="transmembrane region" description="Helical" evidence="7">
    <location>
        <begin position="473"/>
        <end position="493"/>
    </location>
</feature>
<dbReference type="GO" id="GO:0008324">
    <property type="term" value="F:monoatomic cation transmembrane transporter activity"/>
    <property type="evidence" value="ECO:0007669"/>
    <property type="project" value="InterPro"/>
</dbReference>
<feature type="transmembrane region" description="Helical" evidence="7">
    <location>
        <begin position="435"/>
        <end position="453"/>
    </location>
</feature>
<feature type="transmembrane region" description="Helical" evidence="7">
    <location>
        <begin position="91"/>
        <end position="107"/>
    </location>
</feature>
<dbReference type="Pfam" id="PF02080">
    <property type="entry name" value="TrkA_C"/>
    <property type="match status" value="1"/>
</dbReference>
<protein>
    <submittedName>
        <fullName evidence="9">Cation transporter</fullName>
    </submittedName>
</protein>
<dbReference type="GO" id="GO:0005886">
    <property type="term" value="C:plasma membrane"/>
    <property type="evidence" value="ECO:0007669"/>
    <property type="project" value="TreeGrafter"/>
</dbReference>
<accession>A0A3A1P615</accession>
<feature type="transmembrane region" description="Helical" evidence="7">
    <location>
        <begin position="384"/>
        <end position="405"/>
    </location>
</feature>
<dbReference type="PANTHER" id="PTHR43652">
    <property type="entry name" value="BASIC AMINO ACID ANTIPORTER YFCC-RELATED"/>
    <property type="match status" value="1"/>
</dbReference>
<dbReference type="Proteomes" id="UP000265366">
    <property type="component" value="Unassembled WGS sequence"/>
</dbReference>
<evidence type="ECO:0000256" key="7">
    <source>
        <dbReference type="SAM" id="Phobius"/>
    </source>
</evidence>
<dbReference type="GO" id="GO:0006813">
    <property type="term" value="P:potassium ion transport"/>
    <property type="evidence" value="ECO:0007669"/>
    <property type="project" value="InterPro"/>
</dbReference>
<sequence>MTFIQWATIAILAAMLVAYASERFRLETVALTGLGTAYVAGVVPAQNIFTGFASPAVITVVEILLLVSALSQSRIMDDIARRIVAGAKGEMAILAMLCAMGAAGSIFMNNIGALALLFPVALSVCAKLDIPSSRVLMPLSFATLLGGMCSLTGTPANLVVNEWKVLETGSGFGYLELALIGGPVALIGLGWVILSAPRFFGSNEAATHSRIEIGPSEFLAEMLVPEDSSLTGLHLPEAEQRTELRIHGVMRHGVHVFARRDNIILVAGDTLLLEGDLARLEDLRDQGSLANPAGLARHAERIEAVVMPDSLLLGSRLGDILMFAENSVRVAALASRRHRIEGSFGDLQIGLGDVLLLAGERGALQQTIADCGLLPLSRQRPPRLNARAAPGVITFIAGVLLSAFNIVPPEIAFGAVVIALIMTRSLNLRTALQDLNWPIVILLACMIPLGQAVQDTGTARVIANALADYIPLGEPMAVVALVLGLAVVVTPFIDNVSTAAVLSPIAAGIATRTGVPIEPLLMAVAIGASLDFMTPFGHHNNAMVMGAAGYRFRDFLRFGGPLTIVTFGIALVAFAAIL</sequence>
<keyword evidence="6 7" id="KW-0472">Membrane</keyword>
<feature type="transmembrane region" description="Helical" evidence="7">
    <location>
        <begin position="48"/>
        <end position="70"/>
    </location>
</feature>
<comment type="caution">
    <text evidence="9">The sequence shown here is derived from an EMBL/GenBank/DDBJ whole genome shotgun (WGS) entry which is preliminary data.</text>
</comment>
<evidence type="ECO:0000256" key="3">
    <source>
        <dbReference type="ARBA" id="ARBA00022692"/>
    </source>
</evidence>
<feature type="transmembrane region" description="Helical" evidence="7">
    <location>
        <begin position="555"/>
        <end position="577"/>
    </location>
</feature>
<feature type="transmembrane region" description="Helical" evidence="7">
    <location>
        <begin position="411"/>
        <end position="428"/>
    </location>
</feature>
<keyword evidence="3 7" id="KW-0812">Transmembrane</keyword>
<feature type="domain" description="RCK C-terminal" evidence="8">
    <location>
        <begin position="206"/>
        <end position="289"/>
    </location>
</feature>
<feature type="transmembrane region" description="Helical" evidence="7">
    <location>
        <begin position="113"/>
        <end position="130"/>
    </location>
</feature>
<dbReference type="InterPro" id="IPR051679">
    <property type="entry name" value="DASS-Related_Transporters"/>
</dbReference>
<evidence type="ECO:0000256" key="2">
    <source>
        <dbReference type="ARBA" id="ARBA00022448"/>
    </source>
</evidence>
<dbReference type="OrthoDB" id="9809303at2"/>
<reference evidence="9 10" key="1">
    <citation type="submission" date="2018-08" db="EMBL/GenBank/DDBJ databases">
        <title>Erythrobacter zhengii sp.nov., a bacterium isolated from deep-sea sediment.</title>
        <authorList>
            <person name="Fang C."/>
            <person name="Wu Y.-H."/>
            <person name="Sun C."/>
            <person name="Wang H."/>
            <person name="Cheng H."/>
            <person name="Meng F.-X."/>
            <person name="Wang C.-S."/>
            <person name="Xu X.-W."/>
        </authorList>
    </citation>
    <scope>NUCLEOTIDE SEQUENCE [LARGE SCALE GENOMIC DNA]</scope>
    <source>
        <strain evidence="9 10">CCTCC AB 2015396</strain>
    </source>
</reference>
<evidence type="ECO:0000313" key="10">
    <source>
        <dbReference type="Proteomes" id="UP000265366"/>
    </source>
</evidence>
<keyword evidence="4" id="KW-0677">Repeat</keyword>
<evidence type="ECO:0000256" key="4">
    <source>
        <dbReference type="ARBA" id="ARBA00022737"/>
    </source>
</evidence>
<gene>
    <name evidence="9" type="ORF">D2V17_09860</name>
</gene>
<dbReference type="Gene3D" id="3.30.70.1450">
    <property type="entry name" value="Regulator of K+ conductance, C-terminal domain"/>
    <property type="match status" value="1"/>
</dbReference>
<evidence type="ECO:0000256" key="5">
    <source>
        <dbReference type="ARBA" id="ARBA00022989"/>
    </source>
</evidence>
<organism evidence="9 10">
    <name type="scientific">Aurantiacibacter xanthus</name>
    <dbReference type="NCBI Taxonomy" id="1784712"/>
    <lineage>
        <taxon>Bacteria</taxon>
        <taxon>Pseudomonadati</taxon>
        <taxon>Pseudomonadota</taxon>
        <taxon>Alphaproteobacteria</taxon>
        <taxon>Sphingomonadales</taxon>
        <taxon>Erythrobacteraceae</taxon>
        <taxon>Aurantiacibacter</taxon>
    </lineage>
</organism>
<dbReference type="Pfam" id="PF03600">
    <property type="entry name" value="CitMHS"/>
    <property type="match status" value="1"/>
</dbReference>
<evidence type="ECO:0000256" key="1">
    <source>
        <dbReference type="ARBA" id="ARBA00004141"/>
    </source>
</evidence>
<dbReference type="SUPFAM" id="SSF116726">
    <property type="entry name" value="TrkA C-terminal domain-like"/>
    <property type="match status" value="2"/>
</dbReference>
<proteinExistence type="predicted"/>
<evidence type="ECO:0000313" key="9">
    <source>
        <dbReference type="EMBL" id="RIV86204.1"/>
    </source>
</evidence>
<dbReference type="EMBL" id="QXFM01000089">
    <property type="protein sequence ID" value="RIV86204.1"/>
    <property type="molecule type" value="Genomic_DNA"/>
</dbReference>
<keyword evidence="2" id="KW-0813">Transport</keyword>
<comment type="subcellular location">
    <subcellularLocation>
        <location evidence="1">Membrane</location>
        <topology evidence="1">Multi-pass membrane protein</topology>
    </subcellularLocation>
</comment>